<proteinExistence type="predicted"/>
<evidence type="ECO:0000256" key="2">
    <source>
        <dbReference type="SAM" id="Phobius"/>
    </source>
</evidence>
<dbReference type="AlphaFoldDB" id="A0A9X2QDZ7"/>
<protein>
    <recommendedName>
        <fullName evidence="5">Protein BatD</fullName>
    </recommendedName>
</protein>
<name>A0A9X2QDZ7_9BACT</name>
<feature type="compositionally biased region" description="Basic and acidic residues" evidence="1">
    <location>
        <begin position="314"/>
        <end position="328"/>
    </location>
</feature>
<evidence type="ECO:0000313" key="4">
    <source>
        <dbReference type="Proteomes" id="UP001155057"/>
    </source>
</evidence>
<dbReference type="Proteomes" id="UP001155057">
    <property type="component" value="Unassembled WGS sequence"/>
</dbReference>
<reference evidence="3" key="1">
    <citation type="submission" date="2022-08" db="EMBL/GenBank/DDBJ databases">
        <title>Genomic Encyclopedia of Type Strains, Phase V (KMG-V): Genome sequencing to study the core and pangenomes of soil and plant-associated prokaryotes.</title>
        <authorList>
            <person name="Whitman W."/>
        </authorList>
    </citation>
    <scope>NUCLEOTIDE SEQUENCE</scope>
    <source>
        <strain evidence="3">SP3049</strain>
    </source>
</reference>
<evidence type="ECO:0008006" key="5">
    <source>
        <dbReference type="Google" id="ProtNLM"/>
    </source>
</evidence>
<comment type="caution">
    <text evidence="3">The sequence shown here is derived from an EMBL/GenBank/DDBJ whole genome shotgun (WGS) entry which is preliminary data.</text>
</comment>
<accession>A0A9X2QDZ7</accession>
<organism evidence="3 4">
    <name type="scientific">Salinibacter ruber</name>
    <dbReference type="NCBI Taxonomy" id="146919"/>
    <lineage>
        <taxon>Bacteria</taxon>
        <taxon>Pseudomonadati</taxon>
        <taxon>Rhodothermota</taxon>
        <taxon>Rhodothermia</taxon>
        <taxon>Rhodothermales</taxon>
        <taxon>Salinibacteraceae</taxon>
        <taxon>Salinibacter</taxon>
    </lineage>
</organism>
<keyword evidence="2" id="KW-0472">Membrane</keyword>
<sequence>MQRRMRGWTWIGGPLLVVLGLLHAGGHPARAQSEPRIEARVSADSVKIGERFTLILVAARAANRDAMFPGVDAGSAVFGDLHAVRRGAVRTRRPSTARRVDSVAYEVTTFALDSARVPVLPVRLASGGDTTVVGTPPRTVPVVSVVGPDAEALRTPAALIPFPRPAWAWGLLALLTAAALGGGAYGWWRWRTRDEEAPDETESKHPYEAASARLRRLERRHPSGDEAAKAFYVDLTEALRVYLVRRVGVRALEQTTAEVVAALRRRPEVHEETIRRLQAVLEQADLVKFADAQPSPAESRSVLDEAQAVLDALEATRRRDDAQTRDDAQATDDTPPSA</sequence>
<evidence type="ECO:0000256" key="1">
    <source>
        <dbReference type="SAM" id="MobiDB-lite"/>
    </source>
</evidence>
<dbReference type="RefSeq" id="WP_011405284.1">
    <property type="nucleotide sequence ID" value="NZ_CALTRY010000009.1"/>
</dbReference>
<dbReference type="EMBL" id="JANUAE010000013">
    <property type="protein sequence ID" value="MCS3711397.1"/>
    <property type="molecule type" value="Genomic_DNA"/>
</dbReference>
<keyword evidence="2" id="KW-1133">Transmembrane helix</keyword>
<feature type="region of interest" description="Disordered" evidence="1">
    <location>
        <begin position="313"/>
        <end position="338"/>
    </location>
</feature>
<evidence type="ECO:0000313" key="3">
    <source>
        <dbReference type="EMBL" id="MCS3711397.1"/>
    </source>
</evidence>
<keyword evidence="2" id="KW-0812">Transmembrane</keyword>
<feature type="transmembrane region" description="Helical" evidence="2">
    <location>
        <begin position="166"/>
        <end position="188"/>
    </location>
</feature>
<gene>
    <name evidence="3" type="ORF">GGP61_003030</name>
</gene>